<evidence type="ECO:0000256" key="1">
    <source>
        <dbReference type="SAM" id="Phobius"/>
    </source>
</evidence>
<comment type="caution">
    <text evidence="2">The sequence shown here is derived from an EMBL/GenBank/DDBJ whole genome shotgun (WGS) entry which is preliminary data.</text>
</comment>
<dbReference type="InterPro" id="IPR010287">
    <property type="entry name" value="DUF892_YciF-like"/>
</dbReference>
<dbReference type="RefSeq" id="WP_379859057.1">
    <property type="nucleotide sequence ID" value="NZ_JBHZQA010000014.1"/>
</dbReference>
<dbReference type="Proteomes" id="UP001600039">
    <property type="component" value="Unassembled WGS sequence"/>
</dbReference>
<keyword evidence="1" id="KW-0472">Membrane</keyword>
<evidence type="ECO:0000313" key="2">
    <source>
        <dbReference type="EMBL" id="MFE3849310.1"/>
    </source>
</evidence>
<keyword evidence="3" id="KW-1185">Reference proteome</keyword>
<keyword evidence="1" id="KW-0812">Transmembrane</keyword>
<keyword evidence="1" id="KW-1133">Transmembrane helix</keyword>
<feature type="transmembrane region" description="Helical" evidence="1">
    <location>
        <begin position="6"/>
        <end position="27"/>
    </location>
</feature>
<proteinExistence type="predicted"/>
<reference evidence="2 3" key="1">
    <citation type="submission" date="2024-06" db="EMBL/GenBank/DDBJ databases">
        <title>Flavobacterium spp. isolated from glacier.</title>
        <authorList>
            <person name="Han D."/>
        </authorList>
    </citation>
    <scope>NUCLEOTIDE SEQUENCE [LARGE SCALE GENOMIC DNA]</scope>
    <source>
        <strain evidence="2 3">LB3P45</strain>
    </source>
</reference>
<dbReference type="PANTHER" id="PTHR30565">
    <property type="entry name" value="PROTEIN YCIF"/>
    <property type="match status" value="1"/>
</dbReference>
<dbReference type="InterPro" id="IPR009078">
    <property type="entry name" value="Ferritin-like_SF"/>
</dbReference>
<dbReference type="SUPFAM" id="SSF47240">
    <property type="entry name" value="Ferritin-like"/>
    <property type="match status" value="1"/>
</dbReference>
<accession>A0ABW6HR38</accession>
<protein>
    <submittedName>
        <fullName evidence="2">DUF892 family protein</fullName>
    </submittedName>
</protein>
<organism evidence="2 3">
    <name type="scientific">Flavobacterium fructosi</name>
    <dbReference type="NCBI Taxonomy" id="3230416"/>
    <lineage>
        <taxon>Bacteria</taxon>
        <taxon>Pseudomonadati</taxon>
        <taxon>Bacteroidota</taxon>
        <taxon>Flavobacteriia</taxon>
        <taxon>Flavobacteriales</taxon>
        <taxon>Flavobacteriaceae</taxon>
        <taxon>Flavobacterium</taxon>
    </lineage>
</organism>
<dbReference type="InterPro" id="IPR047114">
    <property type="entry name" value="YciF"/>
</dbReference>
<gene>
    <name evidence="2" type="ORF">ACFX5D_15200</name>
</gene>
<dbReference type="PANTHER" id="PTHR30565:SF9">
    <property type="entry name" value="PROTEIN YCIF"/>
    <property type="match status" value="1"/>
</dbReference>
<dbReference type="InterPro" id="IPR012347">
    <property type="entry name" value="Ferritin-like"/>
</dbReference>
<evidence type="ECO:0000313" key="3">
    <source>
        <dbReference type="Proteomes" id="UP001600039"/>
    </source>
</evidence>
<dbReference type="Gene3D" id="1.20.1260.10">
    <property type="match status" value="1"/>
</dbReference>
<dbReference type="EMBL" id="JBHZQA010000014">
    <property type="protein sequence ID" value="MFE3849310.1"/>
    <property type="molecule type" value="Genomic_DNA"/>
</dbReference>
<sequence>MSDSPASFYSSFVTVFLVFVNAEHFWFCSKRKHGICQSLVASSFSYCLRAFPVRPNAIAQSVAQLQGILKEAHGLIKETDIDVVRDAGIIAAEQKVRHYEIATDGTLHAFTKTLGENK</sequence>
<dbReference type="Pfam" id="PF05974">
    <property type="entry name" value="DUF892"/>
    <property type="match status" value="1"/>
</dbReference>
<name>A0ABW6HR38_9FLAO</name>